<dbReference type="PRINTS" id="PR00040">
    <property type="entry name" value="HTHMERR"/>
</dbReference>
<dbReference type="Pfam" id="PF13411">
    <property type="entry name" value="MerR_1"/>
    <property type="match status" value="1"/>
</dbReference>
<keyword evidence="2" id="KW-0238">DNA-binding</keyword>
<evidence type="ECO:0000256" key="3">
    <source>
        <dbReference type="ARBA" id="ARBA00023163"/>
    </source>
</evidence>
<name>A0A4S3KN76_9GAMM</name>
<accession>A0A4S3KN76</accession>
<dbReference type="GO" id="GO:0003700">
    <property type="term" value="F:DNA-binding transcription factor activity"/>
    <property type="evidence" value="ECO:0007669"/>
    <property type="project" value="InterPro"/>
</dbReference>
<gene>
    <name evidence="6" type="ORF">B1806_08480</name>
</gene>
<sequence length="156" mass="17655">MNPRIPPRTRITPESARVATLSIGKVARGSGVAIDTIRFYEREGLLPEPMRRASGYRTYDSSAVQRLRFIRRAKNLGFSLDEIRELLALSQDREHGVEAVKQRATARLADLDRRVRELNRIRRGLRELVDACPGHGAPEQCPILRALGDIRDIDES</sequence>
<dbReference type="InterPro" id="IPR047057">
    <property type="entry name" value="MerR_fam"/>
</dbReference>
<dbReference type="RefSeq" id="WP_081127206.1">
    <property type="nucleotide sequence ID" value="NZ_DAHXOC010000005.1"/>
</dbReference>
<feature type="domain" description="HTH merR-type" evidence="5">
    <location>
        <begin position="20"/>
        <end position="89"/>
    </location>
</feature>
<feature type="coiled-coil region" evidence="4">
    <location>
        <begin position="101"/>
        <end position="128"/>
    </location>
</feature>
<reference evidence="6 7" key="1">
    <citation type="submission" date="2017-02" db="EMBL/GenBank/DDBJ databases">
        <title>Whole genome sequencing of Metallibacterium scheffleri DSM 24874 (T).</title>
        <authorList>
            <person name="Kumar S."/>
            <person name="Patil P."/>
            <person name="Patil P.B."/>
        </authorList>
    </citation>
    <scope>NUCLEOTIDE SEQUENCE [LARGE SCALE GENOMIC DNA]</scope>
    <source>
        <strain evidence="6 7">DSM 24874</strain>
    </source>
</reference>
<dbReference type="PANTHER" id="PTHR30204">
    <property type="entry name" value="REDOX-CYCLING DRUG-SENSING TRANSCRIPTIONAL ACTIVATOR SOXR"/>
    <property type="match status" value="1"/>
</dbReference>
<comment type="caution">
    <text evidence="6">The sequence shown here is derived from an EMBL/GenBank/DDBJ whole genome shotgun (WGS) entry which is preliminary data.</text>
</comment>
<dbReference type="PROSITE" id="PS50937">
    <property type="entry name" value="HTH_MERR_2"/>
    <property type="match status" value="1"/>
</dbReference>
<protein>
    <submittedName>
        <fullName evidence="6">Heavy metal-responsive transcriptional regulator</fullName>
    </submittedName>
</protein>
<evidence type="ECO:0000259" key="5">
    <source>
        <dbReference type="PROSITE" id="PS50937"/>
    </source>
</evidence>
<keyword evidence="4" id="KW-0175">Coiled coil</keyword>
<keyword evidence="1" id="KW-0805">Transcription regulation</keyword>
<dbReference type="Proteomes" id="UP000307749">
    <property type="component" value="Unassembled WGS sequence"/>
</dbReference>
<evidence type="ECO:0000256" key="4">
    <source>
        <dbReference type="SAM" id="Coils"/>
    </source>
</evidence>
<dbReference type="PANTHER" id="PTHR30204:SF94">
    <property type="entry name" value="HEAVY METAL-DEPENDENT TRANSCRIPTIONAL REGULATOR HI_0293-RELATED"/>
    <property type="match status" value="1"/>
</dbReference>
<dbReference type="InterPro" id="IPR009061">
    <property type="entry name" value="DNA-bd_dom_put_sf"/>
</dbReference>
<dbReference type="PROSITE" id="PS00552">
    <property type="entry name" value="HTH_MERR_1"/>
    <property type="match status" value="1"/>
</dbReference>
<dbReference type="EMBL" id="MWQO01000028">
    <property type="protein sequence ID" value="THD10393.1"/>
    <property type="molecule type" value="Genomic_DNA"/>
</dbReference>
<dbReference type="GO" id="GO:0003677">
    <property type="term" value="F:DNA binding"/>
    <property type="evidence" value="ECO:0007669"/>
    <property type="project" value="UniProtKB-KW"/>
</dbReference>
<organism evidence="6 7">
    <name type="scientific">Metallibacterium scheffleri</name>
    <dbReference type="NCBI Taxonomy" id="993689"/>
    <lineage>
        <taxon>Bacteria</taxon>
        <taxon>Pseudomonadati</taxon>
        <taxon>Pseudomonadota</taxon>
        <taxon>Gammaproteobacteria</taxon>
        <taxon>Lysobacterales</taxon>
        <taxon>Rhodanobacteraceae</taxon>
        <taxon>Metallibacterium</taxon>
    </lineage>
</organism>
<dbReference type="Gene3D" id="1.10.1660.10">
    <property type="match status" value="1"/>
</dbReference>
<evidence type="ECO:0000313" key="7">
    <source>
        <dbReference type="Proteomes" id="UP000307749"/>
    </source>
</evidence>
<dbReference type="CDD" id="cd04770">
    <property type="entry name" value="HTH_HMRTR"/>
    <property type="match status" value="1"/>
</dbReference>
<evidence type="ECO:0000256" key="1">
    <source>
        <dbReference type="ARBA" id="ARBA00023015"/>
    </source>
</evidence>
<dbReference type="SUPFAM" id="SSF46955">
    <property type="entry name" value="Putative DNA-binding domain"/>
    <property type="match status" value="1"/>
</dbReference>
<evidence type="ECO:0000313" key="6">
    <source>
        <dbReference type="EMBL" id="THD10393.1"/>
    </source>
</evidence>
<dbReference type="InterPro" id="IPR000551">
    <property type="entry name" value="MerR-type_HTH_dom"/>
</dbReference>
<dbReference type="OrthoDB" id="9808480at2"/>
<proteinExistence type="predicted"/>
<dbReference type="STRING" id="993689.GCA_002077135_01905"/>
<keyword evidence="3" id="KW-0804">Transcription</keyword>
<dbReference type="SMART" id="SM00422">
    <property type="entry name" value="HTH_MERR"/>
    <property type="match status" value="1"/>
</dbReference>
<evidence type="ECO:0000256" key="2">
    <source>
        <dbReference type="ARBA" id="ARBA00023125"/>
    </source>
</evidence>
<dbReference type="AlphaFoldDB" id="A0A4S3KN76"/>
<keyword evidence="7" id="KW-1185">Reference proteome</keyword>